<proteinExistence type="predicted"/>
<evidence type="ECO:0000313" key="2">
    <source>
        <dbReference type="Proteomes" id="UP000441925"/>
    </source>
</evidence>
<protein>
    <recommendedName>
        <fullName evidence="3">Capsid protein</fullName>
    </recommendedName>
</protein>
<sequence>MIIFNRFEFNQVQALKKRDLETGGKVQSFIDSECIRLMAPYTPMDIGTLIGSATAQTAIGSGKIVQQTPYAKRWYYERANFQGAPMRGNKWFERMKASHKDSILRGAASIAGGRAG</sequence>
<keyword evidence="2" id="KW-1185">Reference proteome</keyword>
<dbReference type="EMBL" id="VULQ01000002">
    <property type="protein sequence ID" value="MSS77381.1"/>
    <property type="molecule type" value="Genomic_DNA"/>
</dbReference>
<reference evidence="1 2" key="1">
    <citation type="submission" date="2019-08" db="EMBL/GenBank/DDBJ databases">
        <title>In-depth cultivation of the pig gut microbiome towards novel bacterial diversity and tailored functional studies.</title>
        <authorList>
            <person name="Wylensek D."/>
            <person name="Hitch T.C.A."/>
            <person name="Clavel T."/>
        </authorList>
    </citation>
    <scope>NUCLEOTIDE SEQUENCE [LARGE SCALE GENOMIC DNA]</scope>
    <source>
        <strain evidence="1 2">WCA-380-WT-2B</strain>
    </source>
</reference>
<gene>
    <name evidence="1" type="ORF">FYJ26_02945</name>
</gene>
<evidence type="ECO:0000313" key="1">
    <source>
        <dbReference type="EMBL" id="MSS77381.1"/>
    </source>
</evidence>
<dbReference type="RefSeq" id="WP_154539450.1">
    <property type="nucleotide sequence ID" value="NZ_VULQ01000002.1"/>
</dbReference>
<dbReference type="AlphaFoldDB" id="A0A6N7VES3"/>
<dbReference type="Proteomes" id="UP000441925">
    <property type="component" value="Unassembled WGS sequence"/>
</dbReference>
<organism evidence="1 2">
    <name type="scientific">Anaerococcus porci</name>
    <dbReference type="NCBI Taxonomy" id="2652269"/>
    <lineage>
        <taxon>Bacteria</taxon>
        <taxon>Bacillati</taxon>
        <taxon>Bacillota</taxon>
        <taxon>Tissierellia</taxon>
        <taxon>Tissierellales</taxon>
        <taxon>Peptoniphilaceae</taxon>
        <taxon>Anaerococcus</taxon>
    </lineage>
</organism>
<accession>A0A6N7VES3</accession>
<evidence type="ECO:0008006" key="3">
    <source>
        <dbReference type="Google" id="ProtNLM"/>
    </source>
</evidence>
<name>A0A6N7VES3_9FIRM</name>
<comment type="caution">
    <text evidence="1">The sequence shown here is derived from an EMBL/GenBank/DDBJ whole genome shotgun (WGS) entry which is preliminary data.</text>
</comment>